<proteinExistence type="predicted"/>
<dbReference type="Proteomes" id="UP001172083">
    <property type="component" value="Unassembled WGS sequence"/>
</dbReference>
<evidence type="ECO:0000313" key="3">
    <source>
        <dbReference type="EMBL" id="MDN5216123.1"/>
    </source>
</evidence>
<feature type="signal peptide" evidence="1">
    <location>
        <begin position="1"/>
        <end position="21"/>
    </location>
</feature>
<dbReference type="InterPro" id="IPR027823">
    <property type="entry name" value="DUF4468"/>
</dbReference>
<dbReference type="RefSeq" id="WP_346761456.1">
    <property type="nucleotide sequence ID" value="NZ_JAUJEB010000007.1"/>
</dbReference>
<keyword evidence="1" id="KW-0732">Signal</keyword>
<dbReference type="Gene3D" id="3.30.530.80">
    <property type="match status" value="1"/>
</dbReference>
<dbReference type="EMBL" id="JAUJEB010000007">
    <property type="protein sequence ID" value="MDN5216123.1"/>
    <property type="molecule type" value="Genomic_DNA"/>
</dbReference>
<organism evidence="3 4">
    <name type="scientific">Agaribacillus aureus</name>
    <dbReference type="NCBI Taxonomy" id="3051825"/>
    <lineage>
        <taxon>Bacteria</taxon>
        <taxon>Pseudomonadati</taxon>
        <taxon>Bacteroidota</taxon>
        <taxon>Cytophagia</taxon>
        <taxon>Cytophagales</taxon>
        <taxon>Splendidivirgaceae</taxon>
        <taxon>Agaribacillus</taxon>
    </lineage>
</organism>
<evidence type="ECO:0000313" key="4">
    <source>
        <dbReference type="Proteomes" id="UP001172083"/>
    </source>
</evidence>
<name>A0ABT8LIM1_9BACT</name>
<keyword evidence="4" id="KW-1185">Reference proteome</keyword>
<gene>
    <name evidence="3" type="ORF">QQ020_28885</name>
</gene>
<reference evidence="3" key="1">
    <citation type="submission" date="2023-06" db="EMBL/GenBank/DDBJ databases">
        <title>Genomic of Agaribacillus aureum.</title>
        <authorList>
            <person name="Wang G."/>
        </authorList>
    </citation>
    <scope>NUCLEOTIDE SEQUENCE</scope>
    <source>
        <strain evidence="3">BMA12</strain>
    </source>
</reference>
<protein>
    <submittedName>
        <fullName evidence="3">DUF4468 domain-containing protein</fullName>
    </submittedName>
</protein>
<evidence type="ECO:0000256" key="1">
    <source>
        <dbReference type="SAM" id="SignalP"/>
    </source>
</evidence>
<comment type="caution">
    <text evidence="3">The sequence shown here is derived from an EMBL/GenBank/DDBJ whole genome shotgun (WGS) entry which is preliminary data.</text>
</comment>
<feature type="domain" description="DUF4468" evidence="2">
    <location>
        <begin position="31"/>
        <end position="116"/>
    </location>
</feature>
<feature type="chain" id="PRO_5046902997" evidence="1">
    <location>
        <begin position="22"/>
        <end position="189"/>
    </location>
</feature>
<dbReference type="Pfam" id="PF14730">
    <property type="entry name" value="DUF4468"/>
    <property type="match status" value="1"/>
</dbReference>
<sequence length="189" mass="21315">MRTLLTILTIFAGFVASPLSAQQVGVDLLSFSDEVSIEGTTEEILYEKAKEVFVNTYNKSPYYLRMNKNTGSLSGGGMEKVKSLEASKTTAPMLNYRVIMTVRNNGYSLKITDFYYDETIKKSDKSVKKFLCVQQSDKLSKKNKALSNKLREKANLIGQQVRDEIRKEVYKNTNSDVANNEGADSNVHW</sequence>
<evidence type="ECO:0000259" key="2">
    <source>
        <dbReference type="Pfam" id="PF14730"/>
    </source>
</evidence>
<accession>A0ABT8LIM1</accession>